<feature type="transmembrane region" description="Helical" evidence="6">
    <location>
        <begin position="53"/>
        <end position="73"/>
    </location>
</feature>
<feature type="non-terminal residue" evidence="8">
    <location>
        <position position="251"/>
    </location>
</feature>
<dbReference type="PANTHER" id="PTHR21324:SF2">
    <property type="entry name" value="EG:22E5.9 PROTEIN"/>
    <property type="match status" value="1"/>
</dbReference>
<sequence>MNKITAPAHILHSIFFILFPLSFAITYFISFGFKHIQLWLPYISDTGAFPPESNWFSTLLNLCAIVFSACVFIRYLQIVNYKFNNPFAKVSNRWNIWSTVLGEMAAVGLMTVANFQETNCFYPHFTGATICIFSGSIYFILETWISFNMKEDISSTFVYYVRLILSLLTVILNVIGIISTIVSYQKVPLDVQNYNRPWLPTDKGWNAHVISACCEWGLAFSQSLMMLSFIPELQRLSISLPIITINGISLT</sequence>
<dbReference type="InterPro" id="IPR019402">
    <property type="entry name" value="CWH43_N"/>
</dbReference>
<evidence type="ECO:0000256" key="1">
    <source>
        <dbReference type="ARBA" id="ARBA00004127"/>
    </source>
</evidence>
<evidence type="ECO:0000256" key="5">
    <source>
        <dbReference type="ARBA" id="ARBA00023136"/>
    </source>
</evidence>
<keyword evidence="4 6" id="KW-1133">Transmembrane helix</keyword>
<comment type="subcellular location">
    <subcellularLocation>
        <location evidence="1">Endomembrane system</location>
        <topology evidence="1">Multi-pass membrane protein</topology>
    </subcellularLocation>
</comment>
<evidence type="ECO:0000256" key="2">
    <source>
        <dbReference type="ARBA" id="ARBA00006565"/>
    </source>
</evidence>
<dbReference type="InterPro" id="IPR050911">
    <property type="entry name" value="DRAM/TMEM150_Autophagy_Mod"/>
</dbReference>
<dbReference type="EMBL" id="GEDC01015661">
    <property type="protein sequence ID" value="JAS21637.1"/>
    <property type="molecule type" value="Transcribed_RNA"/>
</dbReference>
<name>A0A1B6D7H3_9HEMI</name>
<reference evidence="8" key="1">
    <citation type="submission" date="2015-12" db="EMBL/GenBank/DDBJ databases">
        <title>De novo transcriptome assembly of four potential Pierce s Disease insect vectors from Arizona vineyards.</title>
        <authorList>
            <person name="Tassone E.E."/>
        </authorList>
    </citation>
    <scope>NUCLEOTIDE SEQUENCE</scope>
</reference>
<evidence type="ECO:0000256" key="3">
    <source>
        <dbReference type="ARBA" id="ARBA00022692"/>
    </source>
</evidence>
<evidence type="ECO:0000256" key="4">
    <source>
        <dbReference type="ARBA" id="ARBA00022989"/>
    </source>
</evidence>
<dbReference type="GO" id="GO:0012505">
    <property type="term" value="C:endomembrane system"/>
    <property type="evidence" value="ECO:0007669"/>
    <property type="project" value="UniProtKB-SubCell"/>
</dbReference>
<evidence type="ECO:0000259" key="7">
    <source>
        <dbReference type="Pfam" id="PF10277"/>
    </source>
</evidence>
<feature type="transmembrane region" description="Helical" evidence="6">
    <location>
        <begin position="94"/>
        <end position="115"/>
    </location>
</feature>
<proteinExistence type="inferred from homology"/>
<accession>A0A1B6D7H3</accession>
<protein>
    <recommendedName>
        <fullName evidence="7">CWH43-like N-terminal domain-containing protein</fullName>
    </recommendedName>
</protein>
<organism evidence="8">
    <name type="scientific">Clastoptera arizonana</name>
    <name type="common">Arizona spittle bug</name>
    <dbReference type="NCBI Taxonomy" id="38151"/>
    <lineage>
        <taxon>Eukaryota</taxon>
        <taxon>Metazoa</taxon>
        <taxon>Ecdysozoa</taxon>
        <taxon>Arthropoda</taxon>
        <taxon>Hexapoda</taxon>
        <taxon>Insecta</taxon>
        <taxon>Pterygota</taxon>
        <taxon>Neoptera</taxon>
        <taxon>Paraneoptera</taxon>
        <taxon>Hemiptera</taxon>
        <taxon>Auchenorrhyncha</taxon>
        <taxon>Cercopoidea</taxon>
        <taxon>Clastopteridae</taxon>
        <taxon>Clastoptera</taxon>
    </lineage>
</organism>
<evidence type="ECO:0000256" key="6">
    <source>
        <dbReference type="SAM" id="Phobius"/>
    </source>
</evidence>
<gene>
    <name evidence="8" type="ORF">g.39149</name>
</gene>
<feature type="transmembrane region" description="Helical" evidence="6">
    <location>
        <begin position="121"/>
        <end position="145"/>
    </location>
</feature>
<feature type="transmembrane region" description="Helical" evidence="6">
    <location>
        <begin position="12"/>
        <end position="33"/>
    </location>
</feature>
<feature type="domain" description="CWH43-like N-terminal" evidence="7">
    <location>
        <begin position="10"/>
        <end position="234"/>
    </location>
</feature>
<dbReference type="PANTHER" id="PTHR21324">
    <property type="entry name" value="FASTING-INDUCIBLE INTEGRAL MEMBRANE PROTEIN TM6P1-RELATED"/>
    <property type="match status" value="1"/>
</dbReference>
<comment type="similarity">
    <text evidence="2">Belongs to the DRAM/TMEM150 family.</text>
</comment>
<dbReference type="AlphaFoldDB" id="A0A1B6D7H3"/>
<evidence type="ECO:0000313" key="8">
    <source>
        <dbReference type="EMBL" id="JAS21637.1"/>
    </source>
</evidence>
<dbReference type="Pfam" id="PF10277">
    <property type="entry name" value="Frag1"/>
    <property type="match status" value="1"/>
</dbReference>
<keyword evidence="5 6" id="KW-0472">Membrane</keyword>
<feature type="transmembrane region" description="Helical" evidence="6">
    <location>
        <begin position="157"/>
        <end position="185"/>
    </location>
</feature>
<keyword evidence="3 6" id="KW-0812">Transmembrane</keyword>